<evidence type="ECO:0000259" key="4">
    <source>
        <dbReference type="Pfam" id="PF13473"/>
    </source>
</evidence>
<dbReference type="SUPFAM" id="SSF49503">
    <property type="entry name" value="Cupredoxins"/>
    <property type="match status" value="1"/>
</dbReference>
<protein>
    <submittedName>
        <fullName evidence="5">Cupredoxin domain-containing protein</fullName>
    </submittedName>
</protein>
<evidence type="ECO:0000313" key="6">
    <source>
        <dbReference type="Proteomes" id="UP000293846"/>
    </source>
</evidence>
<keyword evidence="3" id="KW-0732">Signal</keyword>
<keyword evidence="1" id="KW-0479">Metal-binding</keyword>
<dbReference type="InterPro" id="IPR050845">
    <property type="entry name" value="Cu-binding_ET"/>
</dbReference>
<evidence type="ECO:0000313" key="5">
    <source>
        <dbReference type="EMBL" id="TCJ04916.1"/>
    </source>
</evidence>
<comment type="caution">
    <text evidence="5">The sequence shown here is derived from an EMBL/GenBank/DDBJ whole genome shotgun (WGS) entry which is preliminary data.</text>
</comment>
<dbReference type="AlphaFoldDB" id="A0A4R1B206"/>
<keyword evidence="2" id="KW-0186">Copper</keyword>
<dbReference type="PANTHER" id="PTHR38439">
    <property type="entry name" value="AURACYANIN-B"/>
    <property type="match status" value="1"/>
</dbReference>
<sequence>MFVKKCLTGLVVLLAILVCVNTAGSLGVYAESGVGTQPAEKVKELEVELNDDYFSPKAITISNGKPTMLILKNKGKKEHTFTVEKLGIDVEIQPGKEKTITVKPNQPGTFELICRYHFQEGMVGKVVVE</sequence>
<dbReference type="InterPro" id="IPR008972">
    <property type="entry name" value="Cupredoxin"/>
</dbReference>
<evidence type="ECO:0000256" key="2">
    <source>
        <dbReference type="ARBA" id="ARBA00023008"/>
    </source>
</evidence>
<dbReference type="RefSeq" id="WP_131236457.1">
    <property type="nucleotide sequence ID" value="NZ_JARMQE010000017.1"/>
</dbReference>
<accession>A0A4R1B206</accession>
<dbReference type="GO" id="GO:0046872">
    <property type="term" value="F:metal ion binding"/>
    <property type="evidence" value="ECO:0007669"/>
    <property type="project" value="UniProtKB-KW"/>
</dbReference>
<dbReference type="PANTHER" id="PTHR38439:SF3">
    <property type="entry name" value="COPPER-RESISTANT CUPROPROTEIN COPI"/>
    <property type="match status" value="1"/>
</dbReference>
<name>A0A4R1B206_9BACI</name>
<feature type="signal peptide" evidence="3">
    <location>
        <begin position="1"/>
        <end position="30"/>
    </location>
</feature>
<proteinExistence type="predicted"/>
<dbReference type="InterPro" id="IPR028096">
    <property type="entry name" value="EfeO_Cupredoxin"/>
</dbReference>
<gene>
    <name evidence="5" type="ORF">E0Y62_06760</name>
</gene>
<feature type="domain" description="EfeO-type cupredoxin-like" evidence="4">
    <location>
        <begin position="25"/>
        <end position="128"/>
    </location>
</feature>
<feature type="chain" id="PRO_5020667827" evidence="3">
    <location>
        <begin position="31"/>
        <end position="129"/>
    </location>
</feature>
<reference evidence="5 6" key="1">
    <citation type="submission" date="2019-03" db="EMBL/GenBank/DDBJ databases">
        <authorList>
            <person name="Jensen L."/>
            <person name="Storgaard J."/>
            <person name="Sulaj E."/>
            <person name="Schramm A."/>
            <person name="Marshall I.P.G."/>
        </authorList>
    </citation>
    <scope>NUCLEOTIDE SEQUENCE [LARGE SCALE GENOMIC DNA]</scope>
    <source>
        <strain evidence="5 6">2017H2G3</strain>
    </source>
</reference>
<dbReference type="Pfam" id="PF13473">
    <property type="entry name" value="Cupredoxin_1"/>
    <property type="match status" value="1"/>
</dbReference>
<evidence type="ECO:0000256" key="1">
    <source>
        <dbReference type="ARBA" id="ARBA00022723"/>
    </source>
</evidence>
<dbReference type="Gene3D" id="2.60.40.420">
    <property type="entry name" value="Cupredoxins - blue copper proteins"/>
    <property type="match status" value="1"/>
</dbReference>
<dbReference type="Proteomes" id="UP000293846">
    <property type="component" value="Unassembled WGS sequence"/>
</dbReference>
<organism evidence="5 6">
    <name type="scientific">Cytobacillus praedii</name>
    <dbReference type="NCBI Taxonomy" id="1742358"/>
    <lineage>
        <taxon>Bacteria</taxon>
        <taxon>Bacillati</taxon>
        <taxon>Bacillota</taxon>
        <taxon>Bacilli</taxon>
        <taxon>Bacillales</taxon>
        <taxon>Bacillaceae</taxon>
        <taxon>Cytobacillus</taxon>
    </lineage>
</organism>
<keyword evidence="6" id="KW-1185">Reference proteome</keyword>
<dbReference type="EMBL" id="SJTH01000006">
    <property type="protein sequence ID" value="TCJ04916.1"/>
    <property type="molecule type" value="Genomic_DNA"/>
</dbReference>
<evidence type="ECO:0000256" key="3">
    <source>
        <dbReference type="SAM" id="SignalP"/>
    </source>
</evidence>
<dbReference type="OrthoDB" id="9816061at2"/>